<reference evidence="2 3" key="2">
    <citation type="journal article" date="2016" name="Genome Announc.">
        <title>Genome Sequence of a Gram-Positive Diazotroph, Paenibacillus durus Type Strain ATCC 35681.</title>
        <authorList>
            <person name="Halim M.A."/>
            <person name="Rahman A.Y."/>
            <person name="Sim K.S."/>
            <person name="Yam H.C."/>
            <person name="Rahim A.A."/>
            <person name="Ghazali A.H."/>
            <person name="Najimudin N."/>
        </authorList>
    </citation>
    <scope>NUCLEOTIDE SEQUENCE [LARGE SCALE GENOMIC DNA]</scope>
    <source>
        <strain evidence="2 3">ATCC 35681</strain>
    </source>
</reference>
<organism evidence="2 3">
    <name type="scientific">Paenibacillus durus ATCC 35681</name>
    <dbReference type="NCBI Taxonomy" id="1333534"/>
    <lineage>
        <taxon>Bacteria</taxon>
        <taxon>Bacillati</taxon>
        <taxon>Bacillota</taxon>
        <taxon>Bacilli</taxon>
        <taxon>Bacillales</taxon>
        <taxon>Paenibacillaceae</taxon>
        <taxon>Paenibacillus</taxon>
    </lineage>
</organism>
<dbReference type="SUPFAM" id="SSF56601">
    <property type="entry name" value="beta-lactamase/transpeptidase-like"/>
    <property type="match status" value="1"/>
</dbReference>
<dbReference type="OrthoDB" id="9773047at2"/>
<evidence type="ECO:0000313" key="3">
    <source>
        <dbReference type="Proteomes" id="UP000034189"/>
    </source>
</evidence>
<evidence type="ECO:0000313" key="2">
    <source>
        <dbReference type="EMBL" id="AKG33252.1"/>
    </source>
</evidence>
<protein>
    <submittedName>
        <fullName evidence="2">Beta-lactamase</fullName>
    </submittedName>
</protein>
<feature type="domain" description="Beta-lactamase-related" evidence="1">
    <location>
        <begin position="19"/>
        <end position="298"/>
    </location>
</feature>
<gene>
    <name evidence="2" type="ORF">VK70_00355</name>
</gene>
<dbReference type="RefSeq" id="WP_046722603.1">
    <property type="nucleotide sequence ID" value="NZ_CP011114.1"/>
</dbReference>
<sequence>MNLSELTAAIAPLDLRSCLISRNGRLLLEHYRDDLTRKELARINSCTKSILSASICIAMDQGIVPSANTRLSDFFPQLTRDHDPRKAEITLEHLLTMTAGWSWDEFGGRNSFPKMTRSAHWVHYVLEQPLENTPGTRMVYNSGNSQLLSAILAMCSGMSTAQFTEQHLLRPLGIEAYEWEEDPQGVHTGGFGMKLRPIDLWRFGQLYLQQGMWEGRQLISRTLVRRAVSPAVGTEPPRHGSYGWHWWTDRFAGAVSGVAVPDAASNAVEYFYARGYGGQFVYCLPELDVVVVLTQDQQRHKRNSIDVFRERIAPVLVGENPPN</sequence>
<dbReference type="HOGENOM" id="CLU_030169_1_2_9"/>
<dbReference type="InterPro" id="IPR001466">
    <property type="entry name" value="Beta-lactam-related"/>
</dbReference>
<accession>A0A0F7F754</accession>
<dbReference type="InterPro" id="IPR050789">
    <property type="entry name" value="Diverse_Enzym_Activities"/>
</dbReference>
<name>A0A0F7F754_PAEDU</name>
<reference evidence="2 3" key="1">
    <citation type="submission" date="2015-03" db="EMBL/GenBank/DDBJ databases">
        <authorList>
            <person name="Abdul Halim M."/>
        </authorList>
    </citation>
    <scope>NUCLEOTIDE SEQUENCE [LARGE SCALE GENOMIC DNA]</scope>
    <source>
        <strain evidence="2 3">ATCC 35681</strain>
    </source>
</reference>
<evidence type="ECO:0000259" key="1">
    <source>
        <dbReference type="Pfam" id="PF00144"/>
    </source>
</evidence>
<proteinExistence type="predicted"/>
<dbReference type="PANTHER" id="PTHR43283">
    <property type="entry name" value="BETA-LACTAMASE-RELATED"/>
    <property type="match status" value="1"/>
</dbReference>
<dbReference type="Proteomes" id="UP000034189">
    <property type="component" value="Chromosome"/>
</dbReference>
<dbReference type="Pfam" id="PF00144">
    <property type="entry name" value="Beta-lactamase"/>
    <property type="match status" value="1"/>
</dbReference>
<dbReference type="PANTHER" id="PTHR43283:SF7">
    <property type="entry name" value="BETA-LACTAMASE-RELATED DOMAIN-CONTAINING PROTEIN"/>
    <property type="match status" value="1"/>
</dbReference>
<dbReference type="AlphaFoldDB" id="A0A0F7F754"/>
<dbReference type="PATRIC" id="fig|1333534.5.peg.80"/>
<dbReference type="InterPro" id="IPR012338">
    <property type="entry name" value="Beta-lactam/transpept-like"/>
</dbReference>
<dbReference type="EMBL" id="CP011114">
    <property type="protein sequence ID" value="AKG33252.1"/>
    <property type="molecule type" value="Genomic_DNA"/>
</dbReference>
<dbReference type="Gene3D" id="3.40.710.10">
    <property type="entry name" value="DD-peptidase/beta-lactamase superfamily"/>
    <property type="match status" value="1"/>
</dbReference>